<name>A0A0R2SVI0_9GAMM</name>
<accession>A0A0R2SVI0</accession>
<comment type="similarity">
    <text evidence="9">Belongs to the FtsQ/DivIB family. FtsQ subfamily.</text>
</comment>
<protein>
    <recommendedName>
        <fullName evidence="9">Cell division protein FtsQ</fullName>
    </recommendedName>
</protein>
<dbReference type="Gene3D" id="3.40.50.11690">
    <property type="entry name" value="Cell division protein FtsQ/DivIB"/>
    <property type="match status" value="1"/>
</dbReference>
<dbReference type="GO" id="GO:0032153">
    <property type="term" value="C:cell division site"/>
    <property type="evidence" value="ECO:0007669"/>
    <property type="project" value="UniProtKB-UniRule"/>
</dbReference>
<sequence>MRAERRTVMAGGAARAGAHAVRKPQVADAVPVRSRGPLRYLVTLSVLFAALAFVALDTFAVYRAELTGFFSKPISKVRIENQWQRVSESDVTGILQQYIGASFFDFDINGASRDLKALPWVASVDVRRVWPDTLSLHLKEEVPIAKWGAVELLNQYGELFSPNNTEEFTGLPNLEGPEGSQAAVMQQYKQLSQILSPAGLRLKGLKLSHRESWSLQVNAMQVEVGRHDVLARTQRFARFYAQQDRAETAQFASVDLRYGNGIAVKKRALKLAPLSDVAQR</sequence>
<dbReference type="PANTHER" id="PTHR35851:SF1">
    <property type="entry name" value="CELL DIVISION PROTEIN FTSQ"/>
    <property type="match status" value="1"/>
</dbReference>
<organism evidence="11 12">
    <name type="scientific">OM182 bacterium BACL3 MAG-120619-bin3</name>
    <dbReference type="NCBI Taxonomy" id="1655593"/>
    <lineage>
        <taxon>Bacteria</taxon>
        <taxon>Pseudomonadati</taxon>
        <taxon>Pseudomonadota</taxon>
        <taxon>Gammaproteobacteria</taxon>
        <taxon>OMG group</taxon>
        <taxon>OM182 clade</taxon>
    </lineage>
</organism>
<evidence type="ECO:0000256" key="5">
    <source>
        <dbReference type="ARBA" id="ARBA00022692"/>
    </source>
</evidence>
<dbReference type="Pfam" id="PF03799">
    <property type="entry name" value="FtsQ_DivIB_C"/>
    <property type="match status" value="1"/>
</dbReference>
<keyword evidence="8 9" id="KW-0131">Cell cycle</keyword>
<feature type="transmembrane region" description="Helical" evidence="9">
    <location>
        <begin position="40"/>
        <end position="62"/>
    </location>
</feature>
<comment type="function">
    <text evidence="9">Essential cell division protein. May link together the upstream cell division proteins, which are predominantly cytoplasmic, with the downstream cell division proteins, which are predominantly periplasmic. May control correct divisome assembly.</text>
</comment>
<dbReference type="Pfam" id="PF08478">
    <property type="entry name" value="POTRA_1"/>
    <property type="match status" value="1"/>
</dbReference>
<keyword evidence="6 9" id="KW-1133">Transmembrane helix</keyword>
<dbReference type="EMBL" id="LICD01000224">
    <property type="protein sequence ID" value="KRO79057.1"/>
    <property type="molecule type" value="Genomic_DNA"/>
</dbReference>
<evidence type="ECO:0000256" key="6">
    <source>
        <dbReference type="ARBA" id="ARBA00022989"/>
    </source>
</evidence>
<dbReference type="InterPro" id="IPR026579">
    <property type="entry name" value="FtsQ"/>
</dbReference>
<dbReference type="Gene3D" id="3.10.20.310">
    <property type="entry name" value="membrane protein fhac"/>
    <property type="match status" value="1"/>
</dbReference>
<evidence type="ECO:0000256" key="4">
    <source>
        <dbReference type="ARBA" id="ARBA00022618"/>
    </source>
</evidence>
<dbReference type="AlphaFoldDB" id="A0A0R2SVI0"/>
<comment type="subunit">
    <text evidence="9">Part of a complex composed of FtsB, FtsL and FtsQ.</text>
</comment>
<feature type="domain" description="POTRA" evidence="10">
    <location>
        <begin position="72"/>
        <end position="141"/>
    </location>
</feature>
<evidence type="ECO:0000256" key="8">
    <source>
        <dbReference type="ARBA" id="ARBA00023306"/>
    </source>
</evidence>
<dbReference type="Proteomes" id="UP000051242">
    <property type="component" value="Unassembled WGS sequence"/>
</dbReference>
<reference evidence="11 12" key="1">
    <citation type="submission" date="2015-10" db="EMBL/GenBank/DDBJ databases">
        <title>Metagenome-Assembled Genomes uncover a global brackish microbiome.</title>
        <authorList>
            <person name="Hugerth L.W."/>
            <person name="Larsson J."/>
            <person name="Alneberg J."/>
            <person name="Lindh M.V."/>
            <person name="Legrand C."/>
            <person name="Pinhassi J."/>
            <person name="Andersson A.F."/>
        </authorList>
    </citation>
    <scope>NUCLEOTIDE SEQUENCE [LARGE SCALE GENOMIC DNA]</scope>
    <source>
        <strain evidence="11">BACL22 MAG-120619-bin3</strain>
    </source>
</reference>
<evidence type="ECO:0000256" key="3">
    <source>
        <dbReference type="ARBA" id="ARBA00022519"/>
    </source>
</evidence>
<dbReference type="InterPro" id="IPR013685">
    <property type="entry name" value="POTRA_FtsQ_type"/>
</dbReference>
<dbReference type="InterPro" id="IPR005548">
    <property type="entry name" value="Cell_div_FtsQ/DivIB_C"/>
</dbReference>
<evidence type="ECO:0000259" key="10">
    <source>
        <dbReference type="PROSITE" id="PS51779"/>
    </source>
</evidence>
<comment type="subcellular location">
    <subcellularLocation>
        <location evidence="9">Cell inner membrane</location>
        <topology evidence="9">Single-pass type II membrane protein</topology>
    </subcellularLocation>
    <subcellularLocation>
        <location evidence="1">Membrane</location>
    </subcellularLocation>
    <text evidence="9">Localizes to the division septum.</text>
</comment>
<keyword evidence="4 9" id="KW-0132">Cell division</keyword>
<dbReference type="GO" id="GO:0090529">
    <property type="term" value="P:cell septum assembly"/>
    <property type="evidence" value="ECO:0007669"/>
    <property type="project" value="InterPro"/>
</dbReference>
<evidence type="ECO:0000256" key="1">
    <source>
        <dbReference type="ARBA" id="ARBA00004370"/>
    </source>
</evidence>
<keyword evidence="3 9" id="KW-0997">Cell inner membrane</keyword>
<keyword evidence="2 9" id="KW-1003">Cell membrane</keyword>
<dbReference type="InterPro" id="IPR045335">
    <property type="entry name" value="FtsQ_C_sf"/>
</dbReference>
<comment type="caution">
    <text evidence="11">The sequence shown here is derived from an EMBL/GenBank/DDBJ whole genome shotgun (WGS) entry which is preliminary data.</text>
</comment>
<dbReference type="InterPro" id="IPR034746">
    <property type="entry name" value="POTRA"/>
</dbReference>
<evidence type="ECO:0000256" key="7">
    <source>
        <dbReference type="ARBA" id="ARBA00023136"/>
    </source>
</evidence>
<proteinExistence type="inferred from homology"/>
<dbReference type="HAMAP" id="MF_00911">
    <property type="entry name" value="FtsQ_subfam"/>
    <property type="match status" value="1"/>
</dbReference>
<evidence type="ECO:0000313" key="11">
    <source>
        <dbReference type="EMBL" id="KRO79057.1"/>
    </source>
</evidence>
<keyword evidence="7 9" id="KW-0472">Membrane</keyword>
<evidence type="ECO:0000256" key="2">
    <source>
        <dbReference type="ARBA" id="ARBA00022475"/>
    </source>
</evidence>
<gene>
    <name evidence="9" type="primary">ftsQ</name>
    <name evidence="11" type="ORF">ABR85_07100</name>
</gene>
<dbReference type="GO" id="GO:0005886">
    <property type="term" value="C:plasma membrane"/>
    <property type="evidence" value="ECO:0007669"/>
    <property type="project" value="UniProtKB-SubCell"/>
</dbReference>
<dbReference type="GO" id="GO:0043093">
    <property type="term" value="P:FtsZ-dependent cytokinesis"/>
    <property type="evidence" value="ECO:0007669"/>
    <property type="project" value="UniProtKB-UniRule"/>
</dbReference>
<keyword evidence="5 9" id="KW-0812">Transmembrane</keyword>
<dbReference type="PROSITE" id="PS51779">
    <property type="entry name" value="POTRA"/>
    <property type="match status" value="1"/>
</dbReference>
<evidence type="ECO:0000313" key="12">
    <source>
        <dbReference type="Proteomes" id="UP000051242"/>
    </source>
</evidence>
<dbReference type="PANTHER" id="PTHR35851">
    <property type="entry name" value="CELL DIVISION PROTEIN FTSQ"/>
    <property type="match status" value="1"/>
</dbReference>
<evidence type="ECO:0000256" key="9">
    <source>
        <dbReference type="HAMAP-Rule" id="MF_00911"/>
    </source>
</evidence>